<dbReference type="SUPFAM" id="SSF55874">
    <property type="entry name" value="ATPase domain of HSP90 chaperone/DNA topoisomerase II/histidine kinase"/>
    <property type="match status" value="1"/>
</dbReference>
<dbReference type="InterPro" id="IPR003594">
    <property type="entry name" value="HATPase_dom"/>
</dbReference>
<dbReference type="AlphaFoldDB" id="A0A285PDU8"/>
<keyword evidence="4" id="KW-1133">Transmembrane helix</keyword>
<evidence type="ECO:0000313" key="7">
    <source>
        <dbReference type="EMBL" id="SNZ19387.1"/>
    </source>
</evidence>
<dbReference type="PROSITE" id="PS50109">
    <property type="entry name" value="HIS_KIN"/>
    <property type="match status" value="1"/>
</dbReference>
<dbReference type="SMART" id="SM00387">
    <property type="entry name" value="HATPase_c"/>
    <property type="match status" value="1"/>
</dbReference>
<dbReference type="PANTHER" id="PTHR24421">
    <property type="entry name" value="NITRATE/NITRITE SENSOR PROTEIN NARX-RELATED"/>
    <property type="match status" value="1"/>
</dbReference>
<feature type="transmembrane region" description="Helical" evidence="4">
    <location>
        <begin position="226"/>
        <end position="251"/>
    </location>
</feature>
<sequence>MSQISMSLALLLSLLFLFLPTGGQAQSGRSLDLTQLPVKLMLGDDPAYADPDFADDDWKHHDVFAIGDRVARDGGLEVRFYWQRIHFDGAALPVLAKPALHIGVLVSGNILYLNGVEFARVAMQEKPFGGLDAGNDKGMPRVFAIPPNLLKQDGKNVLAIRSVRGALNASILAGPVEITEESTALSQSHGKTLFFVLFNSLSLFVFFLAFLVTLIVWLVSRETNGLGWLVLTFLTLQPHFIFNSSLALFLGLSVSPVIFPFLTANLAALSLVPMLEFSARHLKIKIRWYGRLLQLALLLLPFIPEVGSDFLFPIRRLDSLIWLVFLLLTFTLITWWAVRRALQPDRRAYPVIIGATAIWIGAALGLAGGDQWFYAKTGTSSGDITVPLFLISLAWAGMQPLFEARARLAKAQSEVIEAQEYERRRIAYDIHDGVGQWLSTIKLNLQMLQGQHRDGSVAQGVADVVCHVDAAISDTRRIAHDLSPAMIEKQGLIAAMQSHADVIRSRAGINVRIEIEDEQESGFDATSEGHLYRIYQEALQNAIKHGRATDIRVSFSRNGNQFRFMIKDNGTGFDTNAPSKGLGLASMHRRAELLDATLDVKSVAGKGTEVVVAR</sequence>
<proteinExistence type="predicted"/>
<reference evidence="7 8" key="1">
    <citation type="submission" date="2017-09" db="EMBL/GenBank/DDBJ databases">
        <authorList>
            <person name="Ehlers B."/>
            <person name="Leendertz F.H."/>
        </authorList>
    </citation>
    <scope>NUCLEOTIDE SEQUENCE [LARGE SCALE GENOMIC DNA]</scope>
    <source>
        <strain evidence="7 8">DSM 18289</strain>
    </source>
</reference>
<evidence type="ECO:0000256" key="2">
    <source>
        <dbReference type="ARBA" id="ARBA00022777"/>
    </source>
</evidence>
<feature type="transmembrane region" description="Helical" evidence="4">
    <location>
        <begin position="193"/>
        <end position="219"/>
    </location>
</feature>
<feature type="domain" description="Histidine kinase" evidence="6">
    <location>
        <begin position="429"/>
        <end position="614"/>
    </location>
</feature>
<dbReference type="EMBL" id="OBEL01000002">
    <property type="protein sequence ID" value="SNZ19387.1"/>
    <property type="molecule type" value="Genomic_DNA"/>
</dbReference>
<dbReference type="InterPro" id="IPR036890">
    <property type="entry name" value="HATPase_C_sf"/>
</dbReference>
<protein>
    <submittedName>
        <fullName evidence="7">Signal transduction histidine kinase</fullName>
    </submittedName>
</protein>
<feature type="signal peptide" evidence="5">
    <location>
        <begin position="1"/>
        <end position="25"/>
    </location>
</feature>
<keyword evidence="4" id="KW-0472">Membrane</keyword>
<dbReference type="Proteomes" id="UP000219439">
    <property type="component" value="Unassembled WGS sequence"/>
</dbReference>
<feature type="transmembrane region" description="Helical" evidence="4">
    <location>
        <begin position="319"/>
        <end position="338"/>
    </location>
</feature>
<dbReference type="InterPro" id="IPR011712">
    <property type="entry name" value="Sig_transdc_His_kin_sub3_dim/P"/>
</dbReference>
<dbReference type="PANTHER" id="PTHR24421:SF58">
    <property type="entry name" value="SIGNAL TRANSDUCTION HISTIDINE-PROTEIN KINASE_PHOSPHATASE UHPB"/>
    <property type="match status" value="1"/>
</dbReference>
<evidence type="ECO:0000259" key="6">
    <source>
        <dbReference type="PROSITE" id="PS50109"/>
    </source>
</evidence>
<dbReference type="Pfam" id="PF07730">
    <property type="entry name" value="HisKA_3"/>
    <property type="match status" value="1"/>
</dbReference>
<feature type="transmembrane region" description="Helical" evidence="4">
    <location>
        <begin position="257"/>
        <end position="276"/>
    </location>
</feature>
<accession>A0A285PDU8</accession>
<dbReference type="CDD" id="cd16917">
    <property type="entry name" value="HATPase_UhpB-NarQ-NarX-like"/>
    <property type="match status" value="1"/>
</dbReference>
<keyword evidence="8" id="KW-1185">Reference proteome</keyword>
<dbReference type="GO" id="GO:0046983">
    <property type="term" value="F:protein dimerization activity"/>
    <property type="evidence" value="ECO:0007669"/>
    <property type="project" value="InterPro"/>
</dbReference>
<dbReference type="GO" id="GO:0016020">
    <property type="term" value="C:membrane"/>
    <property type="evidence" value="ECO:0007669"/>
    <property type="project" value="InterPro"/>
</dbReference>
<feature type="transmembrane region" description="Helical" evidence="4">
    <location>
        <begin position="384"/>
        <end position="402"/>
    </location>
</feature>
<keyword evidence="3" id="KW-0902">Two-component regulatory system</keyword>
<feature type="transmembrane region" description="Helical" evidence="4">
    <location>
        <begin position="288"/>
        <end position="307"/>
    </location>
</feature>
<organism evidence="7 8">
    <name type="scientific">Cohaesibacter gelatinilyticus</name>
    <dbReference type="NCBI Taxonomy" id="372072"/>
    <lineage>
        <taxon>Bacteria</taxon>
        <taxon>Pseudomonadati</taxon>
        <taxon>Pseudomonadota</taxon>
        <taxon>Alphaproteobacteria</taxon>
        <taxon>Hyphomicrobiales</taxon>
        <taxon>Cohaesibacteraceae</taxon>
    </lineage>
</organism>
<dbReference type="Gene3D" id="3.30.565.10">
    <property type="entry name" value="Histidine kinase-like ATPase, C-terminal domain"/>
    <property type="match status" value="1"/>
</dbReference>
<keyword evidence="2 7" id="KW-0418">Kinase</keyword>
<dbReference type="GO" id="GO:0000155">
    <property type="term" value="F:phosphorelay sensor kinase activity"/>
    <property type="evidence" value="ECO:0007669"/>
    <property type="project" value="InterPro"/>
</dbReference>
<evidence type="ECO:0000256" key="5">
    <source>
        <dbReference type="SAM" id="SignalP"/>
    </source>
</evidence>
<evidence type="ECO:0000256" key="4">
    <source>
        <dbReference type="SAM" id="Phobius"/>
    </source>
</evidence>
<feature type="transmembrane region" description="Helical" evidence="4">
    <location>
        <begin position="350"/>
        <end position="369"/>
    </location>
</feature>
<gene>
    <name evidence="7" type="ORF">SAMN06265368_2472</name>
</gene>
<dbReference type="InterPro" id="IPR005467">
    <property type="entry name" value="His_kinase_dom"/>
</dbReference>
<dbReference type="Gene3D" id="1.20.5.1930">
    <property type="match status" value="1"/>
</dbReference>
<dbReference type="InterPro" id="IPR050482">
    <property type="entry name" value="Sensor_HK_TwoCompSys"/>
</dbReference>
<evidence type="ECO:0000256" key="3">
    <source>
        <dbReference type="ARBA" id="ARBA00023012"/>
    </source>
</evidence>
<keyword evidence="4" id="KW-0812">Transmembrane</keyword>
<evidence type="ECO:0000256" key="1">
    <source>
        <dbReference type="ARBA" id="ARBA00022679"/>
    </source>
</evidence>
<name>A0A285PDU8_9HYPH</name>
<feature type="chain" id="PRO_5012741358" evidence="5">
    <location>
        <begin position="26"/>
        <end position="614"/>
    </location>
</feature>
<keyword evidence="5" id="KW-0732">Signal</keyword>
<dbReference type="Pfam" id="PF02518">
    <property type="entry name" value="HATPase_c"/>
    <property type="match status" value="1"/>
</dbReference>
<evidence type="ECO:0000313" key="8">
    <source>
        <dbReference type="Proteomes" id="UP000219439"/>
    </source>
</evidence>
<keyword evidence="1" id="KW-0808">Transferase</keyword>